<keyword evidence="2" id="KW-1185">Reference proteome</keyword>
<dbReference type="Proteomes" id="UP000598271">
    <property type="component" value="Unassembled WGS sequence"/>
</dbReference>
<accession>A0A8J3D5R0</accession>
<organism evidence="1 2">
    <name type="scientific">Persicitalea jodogahamensis</name>
    <dbReference type="NCBI Taxonomy" id="402147"/>
    <lineage>
        <taxon>Bacteria</taxon>
        <taxon>Pseudomonadati</taxon>
        <taxon>Bacteroidota</taxon>
        <taxon>Cytophagia</taxon>
        <taxon>Cytophagales</taxon>
        <taxon>Spirosomataceae</taxon>
        <taxon>Persicitalea</taxon>
    </lineage>
</organism>
<evidence type="ECO:0000313" key="2">
    <source>
        <dbReference type="Proteomes" id="UP000598271"/>
    </source>
</evidence>
<name>A0A8J3D5R0_9BACT</name>
<gene>
    <name evidence="1" type="ORF">GCM10007390_17070</name>
</gene>
<sequence length="56" mass="6159">MAKENELPHLEGRLGVAVGLSINFWYEDAALGQLVKALQVQTPENLVIVLNRGLTE</sequence>
<comment type="caution">
    <text evidence="1">The sequence shown here is derived from an EMBL/GenBank/DDBJ whole genome shotgun (WGS) entry which is preliminary data.</text>
</comment>
<proteinExistence type="predicted"/>
<protein>
    <submittedName>
        <fullName evidence="1">Uncharacterized protein</fullName>
    </submittedName>
</protein>
<reference evidence="1 2" key="1">
    <citation type="journal article" date="2014" name="Int. J. Syst. Evol. Microbiol.">
        <title>Complete genome sequence of Corynebacterium casei LMG S-19264T (=DSM 44701T), isolated from a smear-ripened cheese.</title>
        <authorList>
            <consortium name="US DOE Joint Genome Institute (JGI-PGF)"/>
            <person name="Walter F."/>
            <person name="Albersmeier A."/>
            <person name="Kalinowski J."/>
            <person name="Ruckert C."/>
        </authorList>
    </citation>
    <scope>NUCLEOTIDE SEQUENCE [LARGE SCALE GENOMIC DNA]</scope>
    <source>
        <strain evidence="1 2">KCTC 12866</strain>
    </source>
</reference>
<evidence type="ECO:0000313" key="1">
    <source>
        <dbReference type="EMBL" id="GHB63827.1"/>
    </source>
</evidence>
<dbReference type="EMBL" id="BMXF01000001">
    <property type="protein sequence ID" value="GHB63827.1"/>
    <property type="molecule type" value="Genomic_DNA"/>
</dbReference>
<dbReference type="AlphaFoldDB" id="A0A8J3D5R0"/>